<feature type="compositionally biased region" description="Basic residues" evidence="1">
    <location>
        <begin position="100"/>
        <end position="111"/>
    </location>
</feature>
<feature type="compositionally biased region" description="Polar residues" evidence="1">
    <location>
        <begin position="376"/>
        <end position="395"/>
    </location>
</feature>
<evidence type="ECO:0000313" key="2">
    <source>
        <dbReference type="EMBL" id="KAK3906603.1"/>
    </source>
</evidence>
<feature type="region of interest" description="Disordered" evidence="1">
    <location>
        <begin position="318"/>
        <end position="343"/>
    </location>
</feature>
<gene>
    <name evidence="2" type="ORF">C8A05DRAFT_40629</name>
</gene>
<feature type="compositionally biased region" description="Basic and acidic residues" evidence="1">
    <location>
        <begin position="663"/>
        <end position="672"/>
    </location>
</feature>
<feature type="compositionally biased region" description="Basic and acidic residues" evidence="1">
    <location>
        <begin position="330"/>
        <end position="339"/>
    </location>
</feature>
<feature type="region of interest" description="Disordered" evidence="1">
    <location>
        <begin position="200"/>
        <end position="220"/>
    </location>
</feature>
<dbReference type="EMBL" id="MU855323">
    <property type="protein sequence ID" value="KAK3906603.1"/>
    <property type="molecule type" value="Genomic_DNA"/>
</dbReference>
<protein>
    <recommendedName>
        <fullName evidence="4">Proteophosphoglycan ppg4</fullName>
    </recommendedName>
</protein>
<feature type="region of interest" description="Disordered" evidence="1">
    <location>
        <begin position="638"/>
        <end position="685"/>
    </location>
</feature>
<feature type="compositionally biased region" description="Low complexity" evidence="1">
    <location>
        <begin position="600"/>
        <end position="617"/>
    </location>
</feature>
<reference evidence="2" key="1">
    <citation type="journal article" date="2023" name="Mol. Phylogenet. Evol.">
        <title>Genome-scale phylogeny and comparative genomics of the fungal order Sordariales.</title>
        <authorList>
            <person name="Hensen N."/>
            <person name="Bonometti L."/>
            <person name="Westerberg I."/>
            <person name="Brannstrom I.O."/>
            <person name="Guillou S."/>
            <person name="Cros-Aarteil S."/>
            <person name="Calhoun S."/>
            <person name="Haridas S."/>
            <person name="Kuo A."/>
            <person name="Mondo S."/>
            <person name="Pangilinan J."/>
            <person name="Riley R."/>
            <person name="LaButti K."/>
            <person name="Andreopoulos B."/>
            <person name="Lipzen A."/>
            <person name="Chen C."/>
            <person name="Yan M."/>
            <person name="Daum C."/>
            <person name="Ng V."/>
            <person name="Clum A."/>
            <person name="Steindorff A."/>
            <person name="Ohm R.A."/>
            <person name="Martin F."/>
            <person name="Silar P."/>
            <person name="Natvig D.O."/>
            <person name="Lalanne C."/>
            <person name="Gautier V."/>
            <person name="Ament-Velasquez S.L."/>
            <person name="Kruys A."/>
            <person name="Hutchinson M.I."/>
            <person name="Powell A.J."/>
            <person name="Barry K."/>
            <person name="Miller A.N."/>
            <person name="Grigoriev I.V."/>
            <person name="Debuchy R."/>
            <person name="Gladieux P."/>
            <person name="Hiltunen Thoren M."/>
            <person name="Johannesson H."/>
        </authorList>
    </citation>
    <scope>NUCLEOTIDE SEQUENCE</scope>
    <source>
        <strain evidence="2">CBS 103.79</strain>
    </source>
</reference>
<feature type="region of interest" description="Disordered" evidence="1">
    <location>
        <begin position="1"/>
        <end position="131"/>
    </location>
</feature>
<accession>A0AAN6RY00</accession>
<feature type="compositionally biased region" description="Polar residues" evidence="1">
    <location>
        <begin position="441"/>
        <end position="453"/>
    </location>
</feature>
<dbReference type="AlphaFoldDB" id="A0AAN6RY00"/>
<feature type="compositionally biased region" description="Low complexity" evidence="1">
    <location>
        <begin position="895"/>
        <end position="918"/>
    </location>
</feature>
<dbReference type="Proteomes" id="UP001303889">
    <property type="component" value="Unassembled WGS sequence"/>
</dbReference>
<organism evidence="2 3">
    <name type="scientific">Staphylotrichum tortipilum</name>
    <dbReference type="NCBI Taxonomy" id="2831512"/>
    <lineage>
        <taxon>Eukaryota</taxon>
        <taxon>Fungi</taxon>
        <taxon>Dikarya</taxon>
        <taxon>Ascomycota</taxon>
        <taxon>Pezizomycotina</taxon>
        <taxon>Sordariomycetes</taxon>
        <taxon>Sordariomycetidae</taxon>
        <taxon>Sordariales</taxon>
        <taxon>Chaetomiaceae</taxon>
        <taxon>Staphylotrichum</taxon>
    </lineage>
</organism>
<feature type="region of interest" description="Disordered" evidence="1">
    <location>
        <begin position="586"/>
        <end position="623"/>
    </location>
</feature>
<comment type="caution">
    <text evidence="2">The sequence shown here is derived from an EMBL/GenBank/DDBJ whole genome shotgun (WGS) entry which is preliminary data.</text>
</comment>
<name>A0AAN6RY00_9PEZI</name>
<sequence>MGNAQSQSAEAPRRTSQRLSKPKTGNPAAAGLLSPGPFSNTSRRLSNVPLPNPPAPPSTVASTPTTSSAPEPSPSGFGARVESVTSLHSTPGSQREPGSKRRSFFRSRSSSRRSDPVQLAHGGGSGSRAVDRMTRATSMTYESAVAYYGQAALDSPPTQLEHRTSWNYNLSSYEAKRLLNLTEEPGLDHAGAMSEIRTTVATETDGRSSNPAYPPSAPLTRANSDVSLYMPVRRRSIIQTPGVATRSSSVRDLPPLPLNFRHSHPPTPSLSRQHSVESYRSGIMSMPPRLQDPDSLPRVETPCEEKYLSIGAFKLGSLRITNGSPSPRTPETDRARGADEQGTGQVVTQNGYFLGSQAPGAPPVALARLLPEIGRNPSSSPTQARPTSSGLQTTSKVTAQEDQLFDDEGQLEYSAAIETLDFRLDPEAKPPHLPAERDTTTDVARTNSDSVSTAGPAPEVQYNSLAKADSGYSSDVSLRSFHAKPAAAAPSFEQQVPQPATQWIGTPSGPEQQDSSGQSDGYPAVPERESPPPPVPPKDIAGYSPISHPKQGGDAKNTAPMHNLAERSRTNSTLGMRHIVSAIATFPVRGPASPASEPLSPGSARSSASATSGSGLSIGVPQKPSRLQRLLGGEARLLAGSPTGRGTPGGPDQASVAPVPPAAEHKPHEHANRLPTGARRLAPRSRSSLDTLKTIFSVGSLEASLDAVHPLQTAPNVSKSESKSGVWRQTLSAVPTSIANVAAHVIPRKPITRKPVPVRQESGAEVNNTSNESDTHGVLPPPQRPSQRTTSLTMLGEKGTKLRHRMSDQTLTRSTEEYPFPAPPSPIAKALSLEHTDRTARPTSSTRRPLSLRVPPPLRPQSVVSLSRRTSRESLQRYAAMHSLANKTSADSLQSYSSSPPGAVGSGSVPSTSPGEGSMDPRRLQSFRQYHSPQSSPYSSPDWEAQTDLGPGTRRNSISSVQSEGGFHAGSAQAWQIRTAQQTLRHRASYDGYGTPQRFSQYGHPPSMSNGYTAPVKPGYGPPPRRQLDAASTWSRAQADAAAGQRYQGGQYHLQVPRGHYRNRSMGNGNGLNPPYRVLHSYNSPAYRNAPIWG</sequence>
<feature type="compositionally biased region" description="Polar residues" evidence="1">
    <location>
        <begin position="954"/>
        <end position="963"/>
    </location>
</feature>
<feature type="compositionally biased region" description="Basic and acidic residues" evidence="1">
    <location>
        <begin position="422"/>
        <end position="440"/>
    </location>
</feature>
<feature type="region of interest" description="Disordered" evidence="1">
    <location>
        <begin position="373"/>
        <end position="395"/>
    </location>
</feature>
<feature type="compositionally biased region" description="Low complexity" evidence="1">
    <location>
        <begin position="58"/>
        <end position="70"/>
    </location>
</feature>
<feature type="compositionally biased region" description="Low complexity" evidence="1">
    <location>
        <begin position="841"/>
        <end position="853"/>
    </location>
</feature>
<reference evidence="2" key="2">
    <citation type="submission" date="2023-05" db="EMBL/GenBank/DDBJ databases">
        <authorList>
            <consortium name="Lawrence Berkeley National Laboratory"/>
            <person name="Steindorff A."/>
            <person name="Hensen N."/>
            <person name="Bonometti L."/>
            <person name="Westerberg I."/>
            <person name="Brannstrom I.O."/>
            <person name="Guillou S."/>
            <person name="Cros-Aarteil S."/>
            <person name="Calhoun S."/>
            <person name="Haridas S."/>
            <person name="Kuo A."/>
            <person name="Mondo S."/>
            <person name="Pangilinan J."/>
            <person name="Riley R."/>
            <person name="Labutti K."/>
            <person name="Andreopoulos B."/>
            <person name="Lipzen A."/>
            <person name="Chen C."/>
            <person name="Yanf M."/>
            <person name="Daum C."/>
            <person name="Ng V."/>
            <person name="Clum A."/>
            <person name="Ohm R."/>
            <person name="Martin F."/>
            <person name="Silar P."/>
            <person name="Natvig D."/>
            <person name="Lalanne C."/>
            <person name="Gautier V."/>
            <person name="Ament-Velasquez S.L."/>
            <person name="Kruys A."/>
            <person name="Hutchinson M.I."/>
            <person name="Powell A.J."/>
            <person name="Barry K."/>
            <person name="Miller A.N."/>
            <person name="Grigoriev I.V."/>
            <person name="Debuchy R."/>
            <person name="Gladieux P."/>
            <person name="Thoren M.H."/>
            <person name="Johannesson H."/>
        </authorList>
    </citation>
    <scope>NUCLEOTIDE SEQUENCE</scope>
    <source>
        <strain evidence="2">CBS 103.79</strain>
    </source>
</reference>
<feature type="compositionally biased region" description="Low complexity" evidence="1">
    <location>
        <begin position="929"/>
        <end position="941"/>
    </location>
</feature>
<feature type="region of interest" description="Disordered" evidence="1">
    <location>
        <begin position="488"/>
        <end position="573"/>
    </location>
</feature>
<evidence type="ECO:0000256" key="1">
    <source>
        <dbReference type="SAM" id="MobiDB-lite"/>
    </source>
</evidence>
<proteinExistence type="predicted"/>
<feature type="region of interest" description="Disordered" evidence="1">
    <location>
        <begin position="422"/>
        <end position="461"/>
    </location>
</feature>
<feature type="region of interest" description="Disordered" evidence="1">
    <location>
        <begin position="889"/>
        <end position="965"/>
    </location>
</feature>
<feature type="region of interest" description="Disordered" evidence="1">
    <location>
        <begin position="754"/>
        <end position="870"/>
    </location>
</feature>
<feature type="compositionally biased region" description="Polar residues" evidence="1">
    <location>
        <begin position="200"/>
        <end position="211"/>
    </location>
</feature>
<evidence type="ECO:0000313" key="3">
    <source>
        <dbReference type="Proteomes" id="UP001303889"/>
    </source>
</evidence>
<keyword evidence="3" id="KW-1185">Reference proteome</keyword>
<evidence type="ECO:0008006" key="4">
    <source>
        <dbReference type="Google" id="ProtNLM"/>
    </source>
</evidence>
<feature type="compositionally biased region" description="Polar residues" evidence="1">
    <location>
        <begin position="492"/>
        <end position="519"/>
    </location>
</feature>
<feature type="compositionally biased region" description="Polar residues" evidence="1">
    <location>
        <begin position="83"/>
        <end position="93"/>
    </location>
</feature>